<dbReference type="EMBL" id="AP014924">
    <property type="protein sequence ID" value="BAS26208.1"/>
    <property type="molecule type" value="Genomic_DNA"/>
</dbReference>
<feature type="domain" description="4Fe-4S ferredoxin-type" evidence="7">
    <location>
        <begin position="61"/>
        <end position="86"/>
    </location>
</feature>
<dbReference type="GO" id="GO:0051539">
    <property type="term" value="F:4 iron, 4 sulfur cluster binding"/>
    <property type="evidence" value="ECO:0007669"/>
    <property type="project" value="UniProtKB-KW"/>
</dbReference>
<evidence type="ECO:0000256" key="2">
    <source>
        <dbReference type="ARBA" id="ARBA00022723"/>
    </source>
</evidence>
<dbReference type="Pfam" id="PF02754">
    <property type="entry name" value="CCG"/>
    <property type="match status" value="2"/>
</dbReference>
<proteinExistence type="predicted"/>
<dbReference type="Pfam" id="PF13183">
    <property type="entry name" value="Fer4_8"/>
    <property type="match status" value="1"/>
</dbReference>
<dbReference type="Gene3D" id="1.10.1060.10">
    <property type="entry name" value="Alpha-helical ferredoxin"/>
    <property type="match status" value="1"/>
</dbReference>
<dbReference type="InterPro" id="IPR017896">
    <property type="entry name" value="4Fe4S_Fe-S-bd"/>
</dbReference>
<dbReference type="AlphaFoldDB" id="A0A0K2SGH8"/>
<dbReference type="InterPro" id="IPR004017">
    <property type="entry name" value="Cys_rich_dom"/>
</dbReference>
<dbReference type="GO" id="GO:0016491">
    <property type="term" value="F:oxidoreductase activity"/>
    <property type="evidence" value="ECO:0007669"/>
    <property type="project" value="UniProtKB-ARBA"/>
</dbReference>
<feature type="domain" description="4Fe-4S ferredoxin-type" evidence="7">
    <location>
        <begin position="11"/>
        <end position="40"/>
    </location>
</feature>
<dbReference type="Proteomes" id="UP000065807">
    <property type="component" value="Chromosome"/>
</dbReference>
<dbReference type="InterPro" id="IPR012257">
    <property type="entry name" value="Glc_ox_4Fe-4S"/>
</dbReference>
<dbReference type="KEGG" id="lpil:LIP_0351"/>
<feature type="compositionally biased region" description="Pro residues" evidence="6">
    <location>
        <begin position="173"/>
        <end position="189"/>
    </location>
</feature>
<evidence type="ECO:0000256" key="5">
    <source>
        <dbReference type="ARBA" id="ARBA00023014"/>
    </source>
</evidence>
<dbReference type="PROSITE" id="PS51379">
    <property type="entry name" value="4FE4S_FER_2"/>
    <property type="match status" value="2"/>
</dbReference>
<evidence type="ECO:0000313" key="8">
    <source>
        <dbReference type="EMBL" id="BAS26208.1"/>
    </source>
</evidence>
<dbReference type="PROSITE" id="PS00198">
    <property type="entry name" value="4FE4S_FER_1"/>
    <property type="match status" value="1"/>
</dbReference>
<feature type="region of interest" description="Disordered" evidence="6">
    <location>
        <begin position="173"/>
        <end position="196"/>
    </location>
</feature>
<evidence type="ECO:0000256" key="6">
    <source>
        <dbReference type="SAM" id="MobiDB-lite"/>
    </source>
</evidence>
<sequence length="495" mass="53583">MTSPEIRPFFGQETLDQLNRCNKCGFCLPACPTYVHLGREPASPRGRLAMVEEVLEGHMEPGWAVGDQMDLCLGCRACESACPSGVQFGQVLEAARAAVAARGEWAPENSGLRRLLLEKLVTHPRRLALGASLLWLYQASGLRRLVRALGLLRLLPKHLGDLEPMLPRVPAPWARPPRARPAPGEPPLTPGALGPEGERPQAALFLGCLQDALFPSTNARIGQALQAMGVTVETPTGQGCCGALHAHAGRPEEARRLARANIEAFERSGARWIVNGAGGCGAMLKEYPHLLEEDPEWRPRAEAFSRRARDVSELLVELGARRVLRQGLQDGEAGGPQEAGRPPAEPSAEGDRSRGPGAASKRPLRVTYQDSCHLRHGQGVWREPRELLRSLPGVEYVELPGADRCCGSAGTYTFTRPEMSLLLLDEKMEAVRRTGADVVVTANPGCFMQMQLGVERAGLSDRVRVAHVADLVAETLGGKEASARTWTVPTRQACP</sequence>
<reference evidence="9" key="1">
    <citation type="submission" date="2015-07" db="EMBL/GenBank/DDBJ databases">
        <title>Complete genome sequence and phylogenetic analysis of Limnochorda pilosa.</title>
        <authorList>
            <person name="Watanabe M."/>
            <person name="Kojima H."/>
            <person name="Fukui M."/>
        </authorList>
    </citation>
    <scope>NUCLEOTIDE SEQUENCE [LARGE SCALE GENOMIC DNA]</scope>
    <source>
        <strain evidence="9">HC45</strain>
    </source>
</reference>
<evidence type="ECO:0000313" key="9">
    <source>
        <dbReference type="Proteomes" id="UP000065807"/>
    </source>
</evidence>
<keyword evidence="4" id="KW-0408">Iron</keyword>
<dbReference type="GO" id="GO:0046872">
    <property type="term" value="F:metal ion binding"/>
    <property type="evidence" value="ECO:0007669"/>
    <property type="project" value="UniProtKB-KW"/>
</dbReference>
<dbReference type="PIRSF" id="PIRSF000139">
    <property type="entry name" value="Glc_ox_4Fe-4S"/>
    <property type="match status" value="1"/>
</dbReference>
<evidence type="ECO:0000256" key="4">
    <source>
        <dbReference type="ARBA" id="ARBA00023004"/>
    </source>
</evidence>
<dbReference type="InterPro" id="IPR017900">
    <property type="entry name" value="4Fe4S_Fe_S_CS"/>
</dbReference>
<dbReference type="PATRIC" id="fig|1555112.3.peg.368"/>
<dbReference type="PANTHER" id="PTHR32479">
    <property type="entry name" value="GLYCOLATE OXIDASE IRON-SULFUR SUBUNIT"/>
    <property type="match status" value="1"/>
</dbReference>
<organism evidence="8 9">
    <name type="scientific">Limnochorda pilosa</name>
    <dbReference type="NCBI Taxonomy" id="1555112"/>
    <lineage>
        <taxon>Bacteria</taxon>
        <taxon>Bacillati</taxon>
        <taxon>Bacillota</taxon>
        <taxon>Limnochordia</taxon>
        <taxon>Limnochordales</taxon>
        <taxon>Limnochordaceae</taxon>
        <taxon>Limnochorda</taxon>
    </lineage>
</organism>
<keyword evidence="1" id="KW-0004">4Fe-4S</keyword>
<gene>
    <name evidence="8" type="ORF">LIP_0351</name>
</gene>
<keyword evidence="2" id="KW-0479">Metal-binding</keyword>
<name>A0A0K2SGH8_LIMPI</name>
<protein>
    <submittedName>
        <fullName evidence="8">Glycolate oxidase</fullName>
    </submittedName>
</protein>
<keyword evidence="5" id="KW-0411">Iron-sulfur</keyword>
<accession>A0A0K2SGH8</accession>
<dbReference type="PANTHER" id="PTHR32479:SF17">
    <property type="entry name" value="GLYCOLATE OXIDASE IRON-SULFUR SUBUNIT"/>
    <property type="match status" value="1"/>
</dbReference>
<evidence type="ECO:0000259" key="7">
    <source>
        <dbReference type="PROSITE" id="PS51379"/>
    </source>
</evidence>
<evidence type="ECO:0000256" key="1">
    <source>
        <dbReference type="ARBA" id="ARBA00022485"/>
    </source>
</evidence>
<dbReference type="InterPro" id="IPR009051">
    <property type="entry name" value="Helical_ferredxn"/>
</dbReference>
<keyword evidence="9" id="KW-1185">Reference proteome</keyword>
<dbReference type="STRING" id="1555112.LIP_0351"/>
<feature type="region of interest" description="Disordered" evidence="6">
    <location>
        <begin position="328"/>
        <end position="362"/>
    </location>
</feature>
<reference evidence="9" key="2">
    <citation type="journal article" date="2016" name="Int. J. Syst. Evol. Microbiol.">
        <title>Complete genome sequence and cell structure of Limnochorda pilosa, a Gram-negative spore-former within the phylum Firmicutes.</title>
        <authorList>
            <person name="Watanabe M."/>
            <person name="Kojima H."/>
            <person name="Fukui M."/>
        </authorList>
    </citation>
    <scope>NUCLEOTIDE SEQUENCE [LARGE SCALE GENOMIC DNA]</scope>
    <source>
        <strain evidence="9">HC45</strain>
    </source>
</reference>
<keyword evidence="3" id="KW-0677">Repeat</keyword>
<dbReference type="SUPFAM" id="SSF46548">
    <property type="entry name" value="alpha-helical ferredoxin"/>
    <property type="match status" value="1"/>
</dbReference>
<evidence type="ECO:0000256" key="3">
    <source>
        <dbReference type="ARBA" id="ARBA00022737"/>
    </source>
</evidence>